<keyword evidence="5" id="KW-0067">ATP-binding</keyword>
<dbReference type="Gene3D" id="3.40.50.300">
    <property type="entry name" value="P-loop containing nucleotide triphosphate hydrolases"/>
    <property type="match status" value="1"/>
</dbReference>
<keyword evidence="3" id="KW-1003">Cell membrane</keyword>
<evidence type="ECO:0000256" key="4">
    <source>
        <dbReference type="ARBA" id="ARBA00022741"/>
    </source>
</evidence>
<dbReference type="STRING" id="1123367.GCA_000621305_01278"/>
<dbReference type="Proteomes" id="UP000013232">
    <property type="component" value="Unassembled WGS sequence"/>
</dbReference>
<dbReference type="InterPro" id="IPR027417">
    <property type="entry name" value="P-loop_NTPase"/>
</dbReference>
<dbReference type="Pfam" id="PF00005">
    <property type="entry name" value="ABC_tran"/>
    <property type="match status" value="1"/>
</dbReference>
<name>N6YX53_THAL4</name>
<dbReference type="RefSeq" id="WP_004344983.1">
    <property type="nucleotide sequence ID" value="NZ_AMXE01000104.1"/>
</dbReference>
<protein>
    <submittedName>
        <fullName evidence="7">ABC transporter-like protein</fullName>
    </submittedName>
</protein>
<evidence type="ECO:0000313" key="7">
    <source>
        <dbReference type="EMBL" id="ENO84514.1"/>
    </source>
</evidence>
<dbReference type="PANTHER" id="PTHR42788:SF13">
    <property type="entry name" value="ALIPHATIC SULFONATES IMPORT ATP-BINDING PROTEIN SSUB"/>
    <property type="match status" value="1"/>
</dbReference>
<dbReference type="InterPro" id="IPR050166">
    <property type="entry name" value="ABC_transporter_ATP-bind"/>
</dbReference>
<keyword evidence="3" id="KW-0472">Membrane</keyword>
<accession>N6YX53</accession>
<dbReference type="CDD" id="cd03293">
    <property type="entry name" value="ABC_NrtD_SsuB_transporters"/>
    <property type="match status" value="1"/>
</dbReference>
<evidence type="ECO:0000313" key="8">
    <source>
        <dbReference type="Proteomes" id="UP000013232"/>
    </source>
</evidence>
<evidence type="ECO:0000256" key="2">
    <source>
        <dbReference type="ARBA" id="ARBA00022448"/>
    </source>
</evidence>
<comment type="caution">
    <text evidence="7">The sequence shown here is derived from an EMBL/GenBank/DDBJ whole genome shotgun (WGS) entry which is preliminary data.</text>
</comment>
<keyword evidence="8" id="KW-1185">Reference proteome</keyword>
<dbReference type="GO" id="GO:0005524">
    <property type="term" value="F:ATP binding"/>
    <property type="evidence" value="ECO:0007669"/>
    <property type="project" value="UniProtKB-KW"/>
</dbReference>
<feature type="domain" description="ABC transporter" evidence="6">
    <location>
        <begin position="7"/>
        <end position="239"/>
    </location>
</feature>
<dbReference type="InterPro" id="IPR003439">
    <property type="entry name" value="ABC_transporter-like_ATP-bd"/>
</dbReference>
<dbReference type="OrthoDB" id="9783039at2"/>
<dbReference type="GO" id="GO:0016887">
    <property type="term" value="F:ATP hydrolysis activity"/>
    <property type="evidence" value="ECO:0007669"/>
    <property type="project" value="InterPro"/>
</dbReference>
<evidence type="ECO:0000259" key="6">
    <source>
        <dbReference type="PROSITE" id="PS50893"/>
    </source>
</evidence>
<proteinExistence type="inferred from homology"/>
<dbReference type="PANTHER" id="PTHR42788">
    <property type="entry name" value="TAURINE IMPORT ATP-BINDING PROTEIN-RELATED"/>
    <property type="match status" value="1"/>
</dbReference>
<dbReference type="SMART" id="SM00382">
    <property type="entry name" value="AAA"/>
    <property type="match status" value="1"/>
</dbReference>
<gene>
    <name evidence="7" type="ORF">C666_17220</name>
</gene>
<dbReference type="AlphaFoldDB" id="N6YX53"/>
<keyword evidence="2" id="KW-0813">Transport</keyword>
<evidence type="ECO:0000256" key="3">
    <source>
        <dbReference type="ARBA" id="ARBA00022475"/>
    </source>
</evidence>
<reference evidence="7 8" key="1">
    <citation type="submission" date="2012-09" db="EMBL/GenBank/DDBJ databases">
        <title>Draft Genome Sequences of 6 Strains from Genus Thauera.</title>
        <authorList>
            <person name="Liu B."/>
            <person name="Shapleigh J.P."/>
            <person name="Frostegard A.H."/>
        </authorList>
    </citation>
    <scope>NUCLEOTIDE SEQUENCE [LARGE SCALE GENOMIC DNA]</scope>
    <source>
        <strain evidence="8">47Lol / DSM 12138</strain>
    </source>
</reference>
<dbReference type="PROSITE" id="PS50893">
    <property type="entry name" value="ABC_TRANSPORTER_2"/>
    <property type="match status" value="1"/>
</dbReference>
<dbReference type="EMBL" id="AMXE01000104">
    <property type="protein sequence ID" value="ENO84514.1"/>
    <property type="molecule type" value="Genomic_DNA"/>
</dbReference>
<comment type="similarity">
    <text evidence="1">Belongs to the ABC transporter superfamily.</text>
</comment>
<dbReference type="eggNOG" id="COG1116">
    <property type="taxonomic scope" value="Bacteria"/>
</dbReference>
<evidence type="ECO:0000256" key="5">
    <source>
        <dbReference type="ARBA" id="ARBA00022840"/>
    </source>
</evidence>
<dbReference type="SUPFAM" id="SSF52540">
    <property type="entry name" value="P-loop containing nucleoside triphosphate hydrolases"/>
    <property type="match status" value="1"/>
</dbReference>
<evidence type="ECO:0000256" key="1">
    <source>
        <dbReference type="ARBA" id="ARBA00005417"/>
    </source>
</evidence>
<organism evidence="7 8">
    <name type="scientific">Thauera linaloolentis (strain DSM 12138 / JCM 21573 / CCUG 41526 / CIP 105981 / IAM 15112 / NBRC 102519 / 47Lol)</name>
    <dbReference type="NCBI Taxonomy" id="1123367"/>
    <lineage>
        <taxon>Bacteria</taxon>
        <taxon>Pseudomonadati</taxon>
        <taxon>Pseudomonadota</taxon>
        <taxon>Betaproteobacteria</taxon>
        <taxon>Rhodocyclales</taxon>
        <taxon>Zoogloeaceae</taxon>
        <taxon>Thauera</taxon>
    </lineage>
</organism>
<dbReference type="InterPro" id="IPR003593">
    <property type="entry name" value="AAA+_ATPase"/>
</dbReference>
<keyword evidence="4" id="KW-0547">Nucleotide-binding</keyword>
<sequence>MAEPSRLDIRNVSKHYVVNGQQRLDVLSAIDLSVEPGAFVSIVGPSGCGKSTLLRLIAGLDGDYRGDILLHGERVAGTSLSRGIVFQDHRLLPWLTLEDNIALSLENAGWNKAKRAEAIRSHIALVGLTGFEKAYPHQLSGGMAQRGAIARGLVGQPEILLLDEPLGALDALTRLRLQEELQRIWRVEGVTMILVTHDVDEAIFLSDKVVVMNAGPGRIVREFDVGIPRPRERSGLAFGELKGEILAAMGDSIHAEALAA</sequence>